<dbReference type="EMBL" id="BEYU01000010">
    <property type="protein sequence ID" value="GBG25007.1"/>
    <property type="molecule type" value="Genomic_DNA"/>
</dbReference>
<dbReference type="InterPro" id="IPR029063">
    <property type="entry name" value="SAM-dependent_MTases_sf"/>
</dbReference>
<dbReference type="InterPro" id="IPR055400">
    <property type="entry name" value="CEMIP_X"/>
</dbReference>
<reference evidence="10 11" key="1">
    <citation type="submission" date="2017-12" db="EMBL/GenBank/DDBJ databases">
        <title>Sequencing, de novo assembly and annotation of complete genome of a new Thraustochytrid species, strain FCC1311.</title>
        <authorList>
            <person name="Sedici K."/>
            <person name="Godart F."/>
            <person name="Aiese Cigliano R."/>
            <person name="Sanseverino W."/>
            <person name="Barakat M."/>
            <person name="Ortet P."/>
            <person name="Marechal E."/>
            <person name="Cagnac O."/>
            <person name="Amato A."/>
        </authorList>
    </citation>
    <scope>NUCLEOTIDE SEQUENCE [LARGE SCALE GENOMIC DNA]</scope>
</reference>
<dbReference type="InterPro" id="IPR019316">
    <property type="entry name" value="G8_domain"/>
</dbReference>
<dbReference type="Gene3D" id="3.40.50.150">
    <property type="entry name" value="Vaccinia Virus protein VP39"/>
    <property type="match status" value="1"/>
</dbReference>
<dbReference type="Pfam" id="PF24606">
    <property type="entry name" value="CEMIP_beta-hel"/>
    <property type="match status" value="1"/>
</dbReference>
<dbReference type="GO" id="GO:0006596">
    <property type="term" value="P:polyamine biosynthetic process"/>
    <property type="evidence" value="ECO:0007669"/>
    <property type="project" value="UniProtKB-UniRule"/>
</dbReference>
<feature type="domain" description="G8" evidence="9">
    <location>
        <begin position="75"/>
        <end position="199"/>
    </location>
</feature>
<feature type="transmembrane region" description="Helical" evidence="7">
    <location>
        <begin position="1020"/>
        <end position="1044"/>
    </location>
</feature>
<evidence type="ECO:0000259" key="8">
    <source>
        <dbReference type="PROSITE" id="PS51006"/>
    </source>
</evidence>
<dbReference type="Pfam" id="PF01564">
    <property type="entry name" value="Spermine_synth"/>
    <property type="match status" value="1"/>
</dbReference>
<evidence type="ECO:0000256" key="5">
    <source>
        <dbReference type="PROSITE-ProRule" id="PRU00354"/>
    </source>
</evidence>
<dbReference type="Pfam" id="PF24605">
    <property type="entry name" value="CEMIP_X"/>
    <property type="match status" value="1"/>
</dbReference>
<dbReference type="PROSITE" id="PS51484">
    <property type="entry name" value="G8"/>
    <property type="match status" value="1"/>
</dbReference>
<keyword evidence="5" id="KW-0620">Polyamine biosynthesis</keyword>
<dbReference type="CDD" id="cd02440">
    <property type="entry name" value="AdoMet_MTases"/>
    <property type="match status" value="1"/>
</dbReference>
<protein>
    <submittedName>
        <fullName evidence="10">Spermidine synthase</fullName>
    </submittedName>
</protein>
<dbReference type="InterPro" id="IPR035246">
    <property type="entry name" value="Spermidine_synt_N"/>
</dbReference>
<dbReference type="Pfam" id="PF17284">
    <property type="entry name" value="Spermine_synt_N"/>
    <property type="match status" value="1"/>
</dbReference>
<keyword evidence="7" id="KW-0472">Membrane</keyword>
<evidence type="ECO:0000259" key="9">
    <source>
        <dbReference type="PROSITE" id="PS51484"/>
    </source>
</evidence>
<organism evidence="10 11">
    <name type="scientific">Hondaea fermentalgiana</name>
    <dbReference type="NCBI Taxonomy" id="2315210"/>
    <lineage>
        <taxon>Eukaryota</taxon>
        <taxon>Sar</taxon>
        <taxon>Stramenopiles</taxon>
        <taxon>Bigyra</taxon>
        <taxon>Labyrinthulomycetes</taxon>
        <taxon>Thraustochytrida</taxon>
        <taxon>Thraustochytriidae</taxon>
        <taxon>Hondaea</taxon>
    </lineage>
</organism>
<evidence type="ECO:0000256" key="6">
    <source>
        <dbReference type="RuleBase" id="RU003836"/>
    </source>
</evidence>
<evidence type="ECO:0000313" key="11">
    <source>
        <dbReference type="Proteomes" id="UP000241890"/>
    </source>
</evidence>
<dbReference type="HAMAP" id="MF_00198">
    <property type="entry name" value="Spermidine_synth"/>
    <property type="match status" value="1"/>
</dbReference>
<feature type="domain" description="PABS" evidence="8">
    <location>
        <begin position="1058"/>
        <end position="1293"/>
    </location>
</feature>
<dbReference type="FunFam" id="3.40.50.150:FF:000013">
    <property type="entry name" value="Spermidine synthase"/>
    <property type="match status" value="1"/>
</dbReference>
<dbReference type="Gene3D" id="2.30.140.10">
    <property type="entry name" value="Spermidine synthase, tetramerisation domain"/>
    <property type="match status" value="1"/>
</dbReference>
<comment type="similarity">
    <text evidence="1 6">Belongs to the spermidine/spermine synthase family.</text>
</comment>
<proteinExistence type="inferred from homology"/>
<dbReference type="InterPro" id="IPR037163">
    <property type="entry name" value="Spermidine_synt_N_sf"/>
</dbReference>
<dbReference type="OrthoDB" id="38125at2759"/>
<evidence type="ECO:0000256" key="3">
    <source>
        <dbReference type="ARBA" id="ARBA00023180"/>
    </source>
</evidence>
<keyword evidence="3" id="KW-0325">Glycoprotein</keyword>
<feature type="transmembrane region" description="Helical" evidence="7">
    <location>
        <begin position="1347"/>
        <end position="1370"/>
    </location>
</feature>
<dbReference type="NCBIfam" id="TIGR00417">
    <property type="entry name" value="speE"/>
    <property type="match status" value="1"/>
</dbReference>
<dbReference type="SMART" id="SM01225">
    <property type="entry name" value="G8"/>
    <property type="match status" value="1"/>
</dbReference>
<dbReference type="InterPro" id="IPR030373">
    <property type="entry name" value="PABS_CS"/>
</dbReference>
<comment type="caution">
    <text evidence="10">The sequence shown here is derived from an EMBL/GenBank/DDBJ whole genome shotgun (WGS) entry which is preliminary data.</text>
</comment>
<dbReference type="PANTHER" id="PTHR47687:SF4">
    <property type="entry name" value="G8 DOMAIN-CONTAINING PROTEIN DDB_G0286311-RELATED"/>
    <property type="match status" value="1"/>
</dbReference>
<name>A0A2R5G1V5_9STRA</name>
<dbReference type="InterPro" id="IPR001045">
    <property type="entry name" value="Spermi_synthase"/>
</dbReference>
<keyword evidence="7" id="KW-0812">Transmembrane</keyword>
<dbReference type="PROSITE" id="PS01330">
    <property type="entry name" value="PABS_1"/>
    <property type="match status" value="1"/>
</dbReference>
<comment type="similarity">
    <text evidence="4">Belongs to the comF family.</text>
</comment>
<accession>A0A2R5G1V5</accession>
<dbReference type="InterPro" id="IPR055401">
    <property type="entry name" value="CEMIP_beta-hel_dom"/>
</dbReference>
<dbReference type="InterPro" id="IPR052334">
    <property type="entry name" value="G8_domain-comF-like"/>
</dbReference>
<dbReference type="GO" id="GO:0016740">
    <property type="term" value="F:transferase activity"/>
    <property type="evidence" value="ECO:0007669"/>
    <property type="project" value="UniProtKB-UniRule"/>
</dbReference>
<evidence type="ECO:0000256" key="2">
    <source>
        <dbReference type="ARBA" id="ARBA00022679"/>
    </source>
</evidence>
<dbReference type="InParanoid" id="A0A2R5G1V5"/>
<dbReference type="NCBIfam" id="NF002010">
    <property type="entry name" value="PRK00811.1"/>
    <property type="match status" value="1"/>
</dbReference>
<sequence length="1378" mass="150988">MVVHEASAQCVPSVAPGAPQYPADSGFDTADLVSMAAASEVVSLRYTPNSPPDNWDAQDACPHDEAGLSAWEDSATWTSGSVPGDGEDIVLPENTRVIVGGCSLTAGDVFGIITVPETSELIFADEDISLGARGILVLGKLVMGSETCRLSSSITITLHGERPTTLPAAPEYKGLVAQGNGVLDIHGAIYHPTWTRLASTANASDTTIYLQHRVNWQVGQQVVLTGTEIKDARDWHRNEVRTITNVAVSGEFSSVTLDTALEYTHYGGPEYQGEVGLLTRNIVIQGDPSSEPTDDDMTPCYDEMLGEYPCEGRFLTGYGGHTIAMGENAAARFEGVQLYRMGQTNQLARYPFHLHLMGESGSESYLKHSSIYHSFYRCATIHGTNNTLLQDNVAYDAIGQCYYTGEDGVEENNTIAYNLGAHVHFMESPRTAFAQFMDDVSSSEDLTQPADTTASGLYITNCANRYVGNAMSGGYAGIAIVKLERPIMNFRNVDPAPNLAPHERPFLEFDGNSCHSSGFWWVMASCIYVGGLLGHQDDVSDALVYNPGRQIFGRSTMCLAEPEDGMETDRYVECPLEFNNTKVFLSNWGLNMWGQRSTIRGLEAHDTTRALAILGIHFVTNMLTVCKTGVFLPENPSPTSHWFAARWFGDHVGFEWYDTAQMHEIDGLTFRNCGMGGSPVWRFLTHSDRYVPGVLQATRNIRYESVNRSNLVRPSVDEYLSVSGYLASWYDYDGTVFRESGIPDASAPKLIGAAREGIEWWRIDDTCELITDLGGEWYTCDRISPETGKLRGVASITIDHNPIIREAFDSDQVCGNGETPRKDCPRIGSVTHLGQEGSPDEVGLPLSVNTVVTGPTDGPGWLIQFDAGSPVQANFTFMQIDEADIVMVALPYPVGTSFEIFYDAAYWCYEEWSTCRHEFTAAGSVDEVRQGNGDLYYYDSSSELLHLRLVQQRMESLDFSEPPADGVLGTTYFENNGMRIPPIMWGGQVTLLANGCELSSSDSHYCMKVDMNNGANNADFPVAAVAGAAAAAAVVILVAGVILVKRRPGLLPSALEIPNVPSEVMWPGQRMSLEVKEILHEGRSRLQDVLVFQSATYGKVLVLDGVIQLTERDEFSYQEMITHLPLFAHPNPRRVLLIGGGDGGVVRELCRHACLEEIVMCEIDEQVPELSKKFLGDTIATGFNDPRVTLLHEDGAKFLETTKKVFDVIIVDSSDPVGPAETLYEADFFEKARNRLDPEDGIFINLGECMWLHLPLIKDMMQRCGTLFPTVNYSYATVPTYPSGQIGFVMCSRNPAAQLSVPSRSCELQGLRYYSEEAHRAAFVLPKFAEDVIGPARKQASVARHQVSVHVNGAATLAALGALALGFIAYRVASSSSR</sequence>
<keyword evidence="7" id="KW-1133">Transmembrane helix</keyword>
<dbReference type="SUPFAM" id="SSF53335">
    <property type="entry name" value="S-adenosyl-L-methionine-dependent methyltransferases"/>
    <property type="match status" value="1"/>
</dbReference>
<dbReference type="Proteomes" id="UP000241890">
    <property type="component" value="Unassembled WGS sequence"/>
</dbReference>
<feature type="active site" description="Proton acceptor" evidence="5">
    <location>
        <position position="1212"/>
    </location>
</feature>
<evidence type="ECO:0000256" key="1">
    <source>
        <dbReference type="ARBA" id="ARBA00007867"/>
    </source>
</evidence>
<dbReference type="PROSITE" id="PS51006">
    <property type="entry name" value="PABS_2"/>
    <property type="match status" value="1"/>
</dbReference>
<dbReference type="PANTHER" id="PTHR47687">
    <property type="entry name" value="G8 DOMAIN-CONTAINING PROTEIN DDB_G0288475-RELATED"/>
    <property type="match status" value="1"/>
</dbReference>
<dbReference type="Pfam" id="PF10162">
    <property type="entry name" value="G8"/>
    <property type="match status" value="1"/>
</dbReference>
<evidence type="ECO:0000313" key="10">
    <source>
        <dbReference type="EMBL" id="GBG25007.1"/>
    </source>
</evidence>
<keyword evidence="2 5" id="KW-0808">Transferase</keyword>
<evidence type="ECO:0000256" key="4">
    <source>
        <dbReference type="ARBA" id="ARBA00038413"/>
    </source>
</evidence>
<dbReference type="InterPro" id="IPR030374">
    <property type="entry name" value="PABS"/>
</dbReference>
<evidence type="ECO:0000256" key="7">
    <source>
        <dbReference type="SAM" id="Phobius"/>
    </source>
</evidence>
<keyword evidence="11" id="KW-1185">Reference proteome</keyword>
<gene>
    <name evidence="10" type="ORF">FCC1311_012242</name>
</gene>